<accession>A0A5P8WIA2</accession>
<evidence type="ECO:0000313" key="1">
    <source>
        <dbReference type="EMBL" id="QFS52434.1"/>
    </source>
</evidence>
<dbReference type="RefSeq" id="WP_152592645.1">
    <property type="nucleotide sequence ID" value="NZ_CP045228.1"/>
</dbReference>
<reference evidence="1 2" key="1">
    <citation type="submission" date="2019-10" db="EMBL/GenBank/DDBJ databases">
        <title>Genomic and transcriptomic insights into the perfect genentic adaptation of a filamentous nitrogen-fixing cyanobacterium to rice fields.</title>
        <authorList>
            <person name="Chen Z."/>
        </authorList>
    </citation>
    <scope>NUCLEOTIDE SEQUENCE [LARGE SCALE GENOMIC DNA]</scope>
    <source>
        <strain evidence="1">CCNUC1</strain>
    </source>
</reference>
<dbReference type="KEGG" id="nsh:GXM_09928"/>
<dbReference type="Proteomes" id="UP000326678">
    <property type="component" value="Chromosome pGXM01"/>
</dbReference>
<keyword evidence="2" id="KW-1185">Reference proteome</keyword>
<organism evidence="1 2">
    <name type="scientific">Nostoc sphaeroides CCNUC1</name>
    <dbReference type="NCBI Taxonomy" id="2653204"/>
    <lineage>
        <taxon>Bacteria</taxon>
        <taxon>Bacillati</taxon>
        <taxon>Cyanobacteriota</taxon>
        <taxon>Cyanophyceae</taxon>
        <taxon>Nostocales</taxon>
        <taxon>Nostocaceae</taxon>
        <taxon>Nostoc</taxon>
    </lineage>
</organism>
<protein>
    <submittedName>
        <fullName evidence="1">Uncharacterized protein</fullName>
    </submittedName>
</protein>
<sequence>MNFDYSVHFANIQRVINNIPEPWKTELADTAADLQQQIQNDTDYLDESPKPSNPFENNAYLCADYEGLDRI</sequence>
<dbReference type="AlphaFoldDB" id="A0A5P8WIA2"/>
<name>A0A5P8WIA2_9NOSO</name>
<gene>
    <name evidence="1" type="ORF">GXM_09928</name>
</gene>
<evidence type="ECO:0000313" key="2">
    <source>
        <dbReference type="Proteomes" id="UP000326678"/>
    </source>
</evidence>
<proteinExistence type="predicted"/>
<dbReference type="EMBL" id="CP045228">
    <property type="protein sequence ID" value="QFS52434.1"/>
    <property type="molecule type" value="Genomic_DNA"/>
</dbReference>